<feature type="compositionally biased region" description="Basic residues" evidence="1">
    <location>
        <begin position="147"/>
        <end position="156"/>
    </location>
</feature>
<feature type="compositionally biased region" description="Low complexity" evidence="1">
    <location>
        <begin position="99"/>
        <end position="109"/>
    </location>
</feature>
<gene>
    <name evidence="2" type="ORF">HYPSUDRAFT_44934</name>
</gene>
<reference evidence="3" key="1">
    <citation type="submission" date="2014-04" db="EMBL/GenBank/DDBJ databases">
        <title>Evolutionary Origins and Diversification of the Mycorrhizal Mutualists.</title>
        <authorList>
            <consortium name="DOE Joint Genome Institute"/>
            <consortium name="Mycorrhizal Genomics Consortium"/>
            <person name="Kohler A."/>
            <person name="Kuo A."/>
            <person name="Nagy L.G."/>
            <person name="Floudas D."/>
            <person name="Copeland A."/>
            <person name="Barry K.W."/>
            <person name="Cichocki N."/>
            <person name="Veneault-Fourrey C."/>
            <person name="LaButti K."/>
            <person name="Lindquist E.A."/>
            <person name="Lipzen A."/>
            <person name="Lundell T."/>
            <person name="Morin E."/>
            <person name="Murat C."/>
            <person name="Riley R."/>
            <person name="Ohm R."/>
            <person name="Sun H."/>
            <person name="Tunlid A."/>
            <person name="Henrissat B."/>
            <person name="Grigoriev I.V."/>
            <person name="Hibbett D.S."/>
            <person name="Martin F."/>
        </authorList>
    </citation>
    <scope>NUCLEOTIDE SEQUENCE [LARGE SCALE GENOMIC DNA]</scope>
    <source>
        <strain evidence="3">FD-334 SS-4</strain>
    </source>
</reference>
<evidence type="ECO:0000313" key="2">
    <source>
        <dbReference type="EMBL" id="KJA18766.1"/>
    </source>
</evidence>
<dbReference type="Proteomes" id="UP000054270">
    <property type="component" value="Unassembled WGS sequence"/>
</dbReference>
<feature type="compositionally biased region" description="Polar residues" evidence="1">
    <location>
        <begin position="292"/>
        <end position="305"/>
    </location>
</feature>
<feature type="region of interest" description="Disordered" evidence="1">
    <location>
        <begin position="88"/>
        <end position="119"/>
    </location>
</feature>
<name>A0A0D2NPT1_HYPSF</name>
<evidence type="ECO:0000313" key="3">
    <source>
        <dbReference type="Proteomes" id="UP000054270"/>
    </source>
</evidence>
<dbReference type="AlphaFoldDB" id="A0A0D2NPT1"/>
<feature type="region of interest" description="Disordered" evidence="1">
    <location>
        <begin position="132"/>
        <end position="181"/>
    </location>
</feature>
<sequence length="305" mass="32761">MKLRSSVNNPRPASLPRLPICRRKSVARARPTSTAIAPNLEPIALVPRTDRSEAIGNVPAIDTEPSMNTEVKTSAQIMEDIFDGVLSDISESDDEDSGGDSFSSTSGESTPVNTEHGSPLLNMVKLSPALITPQNSFDGPSSAVLRAPRKSRHPRGPRSGSTPTRPKLARRSPVLRQRNADISIVQTADSDNARPFESFHLGVIVPRIAGASSSDPDDIFRRECMVLAKKRDLIKDMISRFEEDGVSASMPEPLSDHDTAAASSSAEKRSGPNGTEIWGESGSTMHWDIQGPSENAASLTSNLVE</sequence>
<evidence type="ECO:0000256" key="1">
    <source>
        <dbReference type="SAM" id="MobiDB-lite"/>
    </source>
</evidence>
<dbReference type="EMBL" id="KN817585">
    <property type="protein sequence ID" value="KJA18766.1"/>
    <property type="molecule type" value="Genomic_DNA"/>
</dbReference>
<keyword evidence="3" id="KW-1185">Reference proteome</keyword>
<proteinExistence type="predicted"/>
<feature type="region of interest" description="Disordered" evidence="1">
    <location>
        <begin position="244"/>
        <end position="305"/>
    </location>
</feature>
<protein>
    <submittedName>
        <fullName evidence="2">Uncharacterized protein</fullName>
    </submittedName>
</protein>
<accession>A0A0D2NPT1</accession>
<organism evidence="2 3">
    <name type="scientific">Hypholoma sublateritium (strain FD-334 SS-4)</name>
    <dbReference type="NCBI Taxonomy" id="945553"/>
    <lineage>
        <taxon>Eukaryota</taxon>
        <taxon>Fungi</taxon>
        <taxon>Dikarya</taxon>
        <taxon>Basidiomycota</taxon>
        <taxon>Agaricomycotina</taxon>
        <taxon>Agaricomycetes</taxon>
        <taxon>Agaricomycetidae</taxon>
        <taxon>Agaricales</taxon>
        <taxon>Agaricineae</taxon>
        <taxon>Strophariaceae</taxon>
        <taxon>Hypholoma</taxon>
    </lineage>
</organism>